<dbReference type="PANTHER" id="PTHR34203:SF15">
    <property type="entry name" value="SLL1173 PROTEIN"/>
    <property type="match status" value="1"/>
</dbReference>
<dbReference type="InterPro" id="IPR006342">
    <property type="entry name" value="FkbM_mtfrase"/>
</dbReference>
<organism evidence="2">
    <name type="scientific">marine sediment metagenome</name>
    <dbReference type="NCBI Taxonomy" id="412755"/>
    <lineage>
        <taxon>unclassified sequences</taxon>
        <taxon>metagenomes</taxon>
        <taxon>ecological metagenomes</taxon>
    </lineage>
</organism>
<feature type="domain" description="Methyltransferase FkbM" evidence="1">
    <location>
        <begin position="16"/>
        <end position="174"/>
    </location>
</feature>
<gene>
    <name evidence="2" type="ORF">S01H1_13953</name>
</gene>
<dbReference type="InterPro" id="IPR052514">
    <property type="entry name" value="SAM-dependent_MTase"/>
</dbReference>
<dbReference type="Gene3D" id="3.40.50.150">
    <property type="entry name" value="Vaccinia Virus protein VP39"/>
    <property type="match status" value="1"/>
</dbReference>
<reference evidence="2" key="1">
    <citation type="journal article" date="2014" name="Front. Microbiol.">
        <title>High frequency of phylogenetically diverse reductive dehalogenase-homologous genes in deep subseafloor sedimentary metagenomes.</title>
        <authorList>
            <person name="Kawai M."/>
            <person name="Futagami T."/>
            <person name="Toyoda A."/>
            <person name="Takaki Y."/>
            <person name="Nishi S."/>
            <person name="Hori S."/>
            <person name="Arai W."/>
            <person name="Tsubouchi T."/>
            <person name="Morono Y."/>
            <person name="Uchiyama I."/>
            <person name="Ito T."/>
            <person name="Fujiyama A."/>
            <person name="Inagaki F."/>
            <person name="Takami H."/>
        </authorList>
    </citation>
    <scope>NUCLEOTIDE SEQUENCE</scope>
    <source>
        <strain evidence="2">Expedition CK06-06</strain>
    </source>
</reference>
<dbReference type="PANTHER" id="PTHR34203">
    <property type="entry name" value="METHYLTRANSFERASE, FKBM FAMILY PROTEIN"/>
    <property type="match status" value="1"/>
</dbReference>
<name>X0SGH3_9ZZZZ</name>
<comment type="caution">
    <text evidence="2">The sequence shown here is derived from an EMBL/GenBank/DDBJ whole genome shotgun (WGS) entry which is preliminary data.</text>
</comment>
<dbReference type="Pfam" id="PF05050">
    <property type="entry name" value="Methyltransf_21"/>
    <property type="match status" value="1"/>
</dbReference>
<evidence type="ECO:0000313" key="2">
    <source>
        <dbReference type="EMBL" id="GAF80138.1"/>
    </source>
</evidence>
<dbReference type="SUPFAM" id="SSF53335">
    <property type="entry name" value="S-adenosyl-L-methionine-dependent methyltransferases"/>
    <property type="match status" value="1"/>
</dbReference>
<dbReference type="AlphaFoldDB" id="X0SGH3"/>
<sequence length="226" mass="25513">MTFMLSYLKRGDNFIDAGANVGMYTLLASSIVGKDGGVDAVEPCQKTLERLHENLQLNKIKQVRVHDAAVGEVDGIVRFLSDRDVTNRIYVDIDGNEPTIEVRCVRLDTVIQNRAYSMGKMDLEGGEFLALKGCVNNLRIANPPVWLLEVTDKISDYGFTQDELADWLELHGYDMAIFDGKTGQLHFGRQLWLRKRNVLAIARSAQDQVRKRLRSRNAVKSEKEQG</sequence>
<dbReference type="InterPro" id="IPR029063">
    <property type="entry name" value="SAM-dependent_MTases_sf"/>
</dbReference>
<protein>
    <recommendedName>
        <fullName evidence="1">Methyltransferase FkbM domain-containing protein</fullName>
    </recommendedName>
</protein>
<proteinExistence type="predicted"/>
<dbReference type="NCBIfam" id="TIGR01444">
    <property type="entry name" value="fkbM_fam"/>
    <property type="match status" value="1"/>
</dbReference>
<evidence type="ECO:0000259" key="1">
    <source>
        <dbReference type="Pfam" id="PF05050"/>
    </source>
</evidence>
<dbReference type="EMBL" id="BARS01007227">
    <property type="protein sequence ID" value="GAF80138.1"/>
    <property type="molecule type" value="Genomic_DNA"/>
</dbReference>
<accession>X0SGH3</accession>